<comment type="caution">
    <text evidence="1">The sequence shown here is derived from an EMBL/GenBank/DDBJ whole genome shotgun (WGS) entry which is preliminary data.</text>
</comment>
<name>A0A0W8FKB5_9ZZZZ</name>
<sequence>MRQYPGGRSQVCVGASPYARRLCPGDRLVIAPQNSPEAWDGCEIAVTVKV</sequence>
<proteinExistence type="predicted"/>
<reference evidence="1" key="1">
    <citation type="journal article" date="2015" name="Proc. Natl. Acad. Sci. U.S.A.">
        <title>Networks of energetic and metabolic interactions define dynamics in microbial communities.</title>
        <authorList>
            <person name="Embree M."/>
            <person name="Liu J.K."/>
            <person name="Al-Bassam M.M."/>
            <person name="Zengler K."/>
        </authorList>
    </citation>
    <scope>NUCLEOTIDE SEQUENCE</scope>
</reference>
<gene>
    <name evidence="1" type="ORF">ASZ90_008891</name>
</gene>
<protein>
    <submittedName>
        <fullName evidence="1">Uncharacterized protein</fullName>
    </submittedName>
</protein>
<dbReference type="AlphaFoldDB" id="A0A0W8FKB5"/>
<evidence type="ECO:0000313" key="1">
    <source>
        <dbReference type="EMBL" id="KUG21365.1"/>
    </source>
</evidence>
<organism evidence="1">
    <name type="scientific">hydrocarbon metagenome</name>
    <dbReference type="NCBI Taxonomy" id="938273"/>
    <lineage>
        <taxon>unclassified sequences</taxon>
        <taxon>metagenomes</taxon>
        <taxon>ecological metagenomes</taxon>
    </lineage>
</organism>
<accession>A0A0W8FKB5</accession>
<dbReference type="EMBL" id="LNQE01001069">
    <property type="protein sequence ID" value="KUG21365.1"/>
    <property type="molecule type" value="Genomic_DNA"/>
</dbReference>